<keyword evidence="1" id="KW-0472">Membrane</keyword>
<proteinExistence type="predicted"/>
<feature type="transmembrane region" description="Helical" evidence="1">
    <location>
        <begin position="61"/>
        <end position="82"/>
    </location>
</feature>
<evidence type="ECO:0000313" key="3">
    <source>
        <dbReference type="Proteomes" id="UP000034050"/>
    </source>
</evidence>
<keyword evidence="1" id="KW-0812">Transmembrane</keyword>
<name>A0A0G1CN90_9BACT</name>
<protein>
    <submittedName>
        <fullName evidence="2">Uncharacterized protein</fullName>
    </submittedName>
</protein>
<evidence type="ECO:0000256" key="1">
    <source>
        <dbReference type="SAM" id="Phobius"/>
    </source>
</evidence>
<gene>
    <name evidence="2" type="ORF">UV61_C0006G0158</name>
</gene>
<comment type="caution">
    <text evidence="2">The sequence shown here is derived from an EMBL/GenBank/DDBJ whole genome shotgun (WGS) entry which is preliminary data.</text>
</comment>
<dbReference type="EMBL" id="LCFD01000006">
    <property type="protein sequence ID" value="KKS86957.1"/>
    <property type="molecule type" value="Genomic_DNA"/>
</dbReference>
<reference evidence="2 3" key="1">
    <citation type="journal article" date="2015" name="Nature">
        <title>rRNA introns, odd ribosomes, and small enigmatic genomes across a large radiation of phyla.</title>
        <authorList>
            <person name="Brown C.T."/>
            <person name="Hug L.A."/>
            <person name="Thomas B.C."/>
            <person name="Sharon I."/>
            <person name="Castelle C.J."/>
            <person name="Singh A."/>
            <person name="Wilkins M.J."/>
            <person name="Williams K.H."/>
            <person name="Banfield J.F."/>
        </authorList>
    </citation>
    <scope>NUCLEOTIDE SEQUENCE [LARGE SCALE GENOMIC DNA]</scope>
</reference>
<dbReference type="AlphaFoldDB" id="A0A0G1CN90"/>
<keyword evidence="1" id="KW-1133">Transmembrane helix</keyword>
<sequence>MDQIQNFINQARTQGKTDEQIKELFLQQGWTSQQLQSYFEANNLSSPNPQPMTPAKKDVKLWIFILIIMFVLTSIGTSVWFLSTNFKKTAPNNSNLPSTISPTPIAELPPSPLALFLQFDEQTTRVGDNNTNLAEVKVFDLAQKKLLLVDPLLAKNENFLPTFGPWSHDGKYLPILMVTQSGQPHPLIFYDAFTQKAKTIYTFTGEEQQYGSMSTQFWFASRWLDNSRFAFNRSFSPPNTPITFDTITDSGTIGQTVQTNTIKMATTRLTFETEIASATSSGVVFIYKNMQIDNQPVSIAPTGTILGLIGEQLVSWERPKILSFQELAQDPVFSKKLQSASEAEAALIIEQALHPQGDSLVHFYDIRTGKEANLQVIKNDGWIVTDIQIRPLKQTLIFAQKEKAIAPYATRFLEIDPQNWTQGKIKATTAPLQDLPLVSADLTDVSFALSADSLWLLAYEAPVTSARGAISAWNIDSGEKIVVCEKLCSHLSVYNPNQLTRR</sequence>
<dbReference type="Proteomes" id="UP000034050">
    <property type="component" value="Unassembled WGS sequence"/>
</dbReference>
<evidence type="ECO:0000313" key="2">
    <source>
        <dbReference type="EMBL" id="KKS86957.1"/>
    </source>
</evidence>
<dbReference type="SUPFAM" id="SSF69322">
    <property type="entry name" value="Tricorn protease domain 2"/>
    <property type="match status" value="1"/>
</dbReference>
<organism evidence="2 3">
    <name type="scientific">Candidatus Gottesmanbacteria bacterium GW2011_GWB1_43_11</name>
    <dbReference type="NCBI Taxonomy" id="1618446"/>
    <lineage>
        <taxon>Bacteria</taxon>
        <taxon>Candidatus Gottesmaniibacteriota</taxon>
    </lineage>
</organism>
<accession>A0A0G1CN90</accession>
<dbReference type="STRING" id="1618446.UV61_C0006G0158"/>